<feature type="coiled-coil region" evidence="1">
    <location>
        <begin position="42"/>
        <end position="76"/>
    </location>
</feature>
<keyword evidence="1" id="KW-0175">Coiled coil</keyword>
<dbReference type="STRING" id="1465490.SAMN05444277_104286"/>
<evidence type="ECO:0000256" key="1">
    <source>
        <dbReference type="SAM" id="Coils"/>
    </source>
</evidence>
<organism evidence="3 4">
    <name type="scientific">Parafilimonas terrae</name>
    <dbReference type="NCBI Taxonomy" id="1465490"/>
    <lineage>
        <taxon>Bacteria</taxon>
        <taxon>Pseudomonadati</taxon>
        <taxon>Bacteroidota</taxon>
        <taxon>Chitinophagia</taxon>
        <taxon>Chitinophagales</taxon>
        <taxon>Chitinophagaceae</taxon>
        <taxon>Parafilimonas</taxon>
    </lineage>
</organism>
<keyword evidence="4" id="KW-1185">Reference proteome</keyword>
<evidence type="ECO:0000256" key="2">
    <source>
        <dbReference type="SAM" id="SignalP"/>
    </source>
</evidence>
<proteinExistence type="predicted"/>
<evidence type="ECO:0000313" key="3">
    <source>
        <dbReference type="EMBL" id="SFQ04246.1"/>
    </source>
</evidence>
<sequence>MKKIFITLIIASFSVMCFAGPAQKTGTANDSVVIDTMQADRLAKLEKEVKELKASNEILQKQMAELKAQLQVKKKKLTVSRTGSKQPAWIEE</sequence>
<dbReference type="EMBL" id="FOXQ01000004">
    <property type="protein sequence ID" value="SFQ04246.1"/>
    <property type="molecule type" value="Genomic_DNA"/>
</dbReference>
<gene>
    <name evidence="3" type="ORF">SAMN05444277_104286</name>
</gene>
<dbReference type="Proteomes" id="UP000199031">
    <property type="component" value="Unassembled WGS sequence"/>
</dbReference>
<keyword evidence="2" id="KW-0732">Signal</keyword>
<name>A0A1I5VBD6_9BACT</name>
<accession>A0A1I5VBD6</accession>
<evidence type="ECO:0000313" key="4">
    <source>
        <dbReference type="Proteomes" id="UP000199031"/>
    </source>
</evidence>
<protein>
    <submittedName>
        <fullName evidence="3">Uncharacterized protein</fullName>
    </submittedName>
</protein>
<reference evidence="3 4" key="1">
    <citation type="submission" date="2016-10" db="EMBL/GenBank/DDBJ databases">
        <authorList>
            <person name="de Groot N.N."/>
        </authorList>
    </citation>
    <scope>NUCLEOTIDE SEQUENCE [LARGE SCALE GENOMIC DNA]</scope>
    <source>
        <strain evidence="3 4">DSM 28286</strain>
    </source>
</reference>
<feature type="chain" id="PRO_5011711042" evidence="2">
    <location>
        <begin position="20"/>
        <end position="92"/>
    </location>
</feature>
<feature type="signal peptide" evidence="2">
    <location>
        <begin position="1"/>
        <end position="19"/>
    </location>
</feature>
<dbReference type="AlphaFoldDB" id="A0A1I5VBD6"/>
<dbReference type="RefSeq" id="WP_090657626.1">
    <property type="nucleotide sequence ID" value="NZ_FOXQ01000004.1"/>
</dbReference>